<dbReference type="Gene3D" id="3.40.50.300">
    <property type="entry name" value="P-loop containing nucleotide triphosphate hydrolases"/>
    <property type="match status" value="1"/>
</dbReference>
<dbReference type="CDD" id="cd04170">
    <property type="entry name" value="EF-G_bact"/>
    <property type="match status" value="1"/>
</dbReference>
<dbReference type="Proteomes" id="UP000245793">
    <property type="component" value="Unassembled WGS sequence"/>
</dbReference>
<dbReference type="InterPro" id="IPR041095">
    <property type="entry name" value="EFG_II"/>
</dbReference>
<dbReference type="InterPro" id="IPR005517">
    <property type="entry name" value="Transl_elong_EFG/EF2_IV"/>
</dbReference>
<dbReference type="InterPro" id="IPR004540">
    <property type="entry name" value="Transl_elong_EFG/EF2"/>
</dbReference>
<dbReference type="InterPro" id="IPR047872">
    <property type="entry name" value="EFG_IV"/>
</dbReference>
<dbReference type="InterPro" id="IPR009000">
    <property type="entry name" value="Transl_B-barrel_sf"/>
</dbReference>
<name>A0A2U1E3T9_9FIRM</name>
<dbReference type="NCBIfam" id="NF009381">
    <property type="entry name" value="PRK12740.1-5"/>
    <property type="match status" value="1"/>
</dbReference>
<dbReference type="SUPFAM" id="SSF54980">
    <property type="entry name" value="EF-G C-terminal domain-like"/>
    <property type="match status" value="2"/>
</dbReference>
<dbReference type="EMBL" id="QEKV01000004">
    <property type="protein sequence ID" value="PVY94565.1"/>
    <property type="molecule type" value="Genomic_DNA"/>
</dbReference>
<gene>
    <name evidence="7" type="ORF">C7381_10471</name>
</gene>
<dbReference type="GO" id="GO:0005525">
    <property type="term" value="F:GTP binding"/>
    <property type="evidence" value="ECO:0007669"/>
    <property type="project" value="UniProtKB-UniRule"/>
</dbReference>
<evidence type="ECO:0000256" key="5">
    <source>
        <dbReference type="NCBIfam" id="TIGR00484"/>
    </source>
</evidence>
<evidence type="ECO:0000256" key="4">
    <source>
        <dbReference type="ARBA" id="ARBA00023134"/>
    </source>
</evidence>
<organism evidence="7 8">
    <name type="scientific">Ezakiella coagulans</name>
    <dbReference type="NCBI Taxonomy" id="46507"/>
    <lineage>
        <taxon>Bacteria</taxon>
        <taxon>Bacillati</taxon>
        <taxon>Bacillota</taxon>
        <taxon>Tissierellia</taxon>
        <taxon>Ezakiella</taxon>
    </lineage>
</organism>
<dbReference type="InterPro" id="IPR020568">
    <property type="entry name" value="Ribosomal_Su5_D2-typ_SF"/>
</dbReference>
<accession>A0A2U1E3T9</accession>
<dbReference type="PROSITE" id="PS51722">
    <property type="entry name" value="G_TR_2"/>
    <property type="match status" value="1"/>
</dbReference>
<proteinExistence type="inferred from homology"/>
<dbReference type="SUPFAM" id="SSF50447">
    <property type="entry name" value="Translation proteins"/>
    <property type="match status" value="1"/>
</dbReference>
<sequence>MKAYTADNIRNISLLGHSSSGKTTFTEGALFATGVTSRQGRVEDKNTVSDFDKEEMSRGVSIGTSVIPVEYNNIKYNILDTPGYFDFIAEMYGAKRVSDGSVIIIDAQAGVEVGTEKAWNNVEKYNTPRLIFLNKMDKENVKFEKVYQLIKQKLGDKVIPFTIPIGDGDEFKGCYDVLDKKYHKFDGPDGVVEDAPQELIDKCQKYISALNEIVAESDEELMEKYFADEPFTQEEFIRGIKSAVASGELCPLFIGVATKGIGVKRILDAVMRYIPSPKDHPIQKGIWDEQIIERTTDVNDKFSAVVFKTIVDPFVGKLSLFKVLSGKITKNTVLYNSGKDKTEKMGGLFYLRGKTQIDTDEITAGDIGAMSKLQYTETGDTLCDEDNPIVYEPLRYPKPTLFMAVYPKKQGDEDKMAQSLYKLHDEDPSFVIERNSETKELLIGGQGNMQLQVIQDKLLNRFGVDVELKNPKIAYRETITKVASVQGKHKKQSGGAGQYGDVWIRFEPCDEDFIFDEEVFGGAVPKNYFPAVEKGLRESIEHGILAGYPVVHMKAVLYDGSYHDVDSNEVSFKIAAQLAFKKGMEEAAPVLLEPIVKAEISIPEEYLGDVMGDMNKRRGRILGMEQQRDGSQKIIAEAPHAEMFEYAIDLRAMTQSRGSFEMEFVRYEQVPQEIAKKIKEASENN</sequence>
<dbReference type="FunFam" id="3.30.70.240:FF:000001">
    <property type="entry name" value="Elongation factor G"/>
    <property type="match status" value="1"/>
</dbReference>
<dbReference type="Pfam" id="PF14492">
    <property type="entry name" value="EFG_III"/>
    <property type="match status" value="1"/>
</dbReference>
<dbReference type="Pfam" id="PF00679">
    <property type="entry name" value="EFG_C"/>
    <property type="match status" value="1"/>
</dbReference>
<protein>
    <recommendedName>
        <fullName evidence="2 5">Elongation factor G</fullName>
    </recommendedName>
</protein>
<dbReference type="CDD" id="cd03713">
    <property type="entry name" value="EFG_mtEFG_C"/>
    <property type="match status" value="1"/>
</dbReference>
<evidence type="ECO:0000313" key="8">
    <source>
        <dbReference type="Proteomes" id="UP000245793"/>
    </source>
</evidence>
<dbReference type="Pfam" id="PF00009">
    <property type="entry name" value="GTP_EFTU"/>
    <property type="match status" value="1"/>
</dbReference>
<dbReference type="CDD" id="cd04088">
    <property type="entry name" value="EFG_mtEFG_II"/>
    <property type="match status" value="1"/>
</dbReference>
<dbReference type="GO" id="GO:0003924">
    <property type="term" value="F:GTPase activity"/>
    <property type="evidence" value="ECO:0007669"/>
    <property type="project" value="InterPro"/>
</dbReference>
<feature type="domain" description="Tr-type G" evidence="6">
    <location>
        <begin position="7"/>
        <end position="278"/>
    </location>
</feature>
<dbReference type="Gene3D" id="2.40.30.10">
    <property type="entry name" value="Translation factors"/>
    <property type="match status" value="1"/>
</dbReference>
<evidence type="ECO:0000256" key="1">
    <source>
        <dbReference type="ARBA" id="ARBA00005870"/>
    </source>
</evidence>
<dbReference type="PRINTS" id="PR00315">
    <property type="entry name" value="ELONGATNFCT"/>
</dbReference>
<dbReference type="SMART" id="SM00838">
    <property type="entry name" value="EFG_C"/>
    <property type="match status" value="1"/>
</dbReference>
<dbReference type="InterPro" id="IPR009022">
    <property type="entry name" value="EFG_III"/>
</dbReference>
<keyword evidence="4" id="KW-0342">GTP-binding</keyword>
<evidence type="ECO:0000256" key="3">
    <source>
        <dbReference type="ARBA" id="ARBA00022741"/>
    </source>
</evidence>
<evidence type="ECO:0000259" key="6">
    <source>
        <dbReference type="PROSITE" id="PS51722"/>
    </source>
</evidence>
<dbReference type="CDD" id="cd01434">
    <property type="entry name" value="EFG_mtEFG1_IV"/>
    <property type="match status" value="1"/>
</dbReference>
<dbReference type="InterPro" id="IPR035647">
    <property type="entry name" value="EFG_III/V"/>
</dbReference>
<dbReference type="NCBIfam" id="TIGR00484">
    <property type="entry name" value="EF-G"/>
    <property type="match status" value="1"/>
</dbReference>
<dbReference type="AlphaFoldDB" id="A0A2U1E3T9"/>
<dbReference type="NCBIfam" id="NF009379">
    <property type="entry name" value="PRK12740.1-3"/>
    <property type="match status" value="1"/>
</dbReference>
<reference evidence="7 8" key="1">
    <citation type="submission" date="2018-04" db="EMBL/GenBank/DDBJ databases">
        <title>Genomic Encyclopedia of Type Strains, Phase IV (KMG-IV): sequencing the most valuable type-strain genomes for metagenomic binning, comparative biology and taxonomic classification.</title>
        <authorList>
            <person name="Goeker M."/>
        </authorList>
    </citation>
    <scope>NUCLEOTIDE SEQUENCE [LARGE SCALE GENOMIC DNA]</scope>
    <source>
        <strain evidence="7 8">DSM 20705</strain>
    </source>
</reference>
<dbReference type="NCBIfam" id="NF009891">
    <property type="entry name" value="PRK13351.1-1"/>
    <property type="match status" value="1"/>
</dbReference>
<dbReference type="Gene3D" id="3.30.70.240">
    <property type="match status" value="1"/>
</dbReference>
<dbReference type="GO" id="GO:0032790">
    <property type="term" value="P:ribosome disassembly"/>
    <property type="evidence" value="ECO:0007669"/>
    <property type="project" value="TreeGrafter"/>
</dbReference>
<dbReference type="Pfam" id="PF03764">
    <property type="entry name" value="EFG_IV"/>
    <property type="match status" value="1"/>
</dbReference>
<dbReference type="SUPFAM" id="SSF52540">
    <property type="entry name" value="P-loop containing nucleoside triphosphate hydrolases"/>
    <property type="match status" value="1"/>
</dbReference>
<evidence type="ECO:0000256" key="2">
    <source>
        <dbReference type="ARBA" id="ARBA00017872"/>
    </source>
</evidence>
<dbReference type="PANTHER" id="PTHR43261:SF6">
    <property type="entry name" value="ELONGATION FACTOR G-LIKE PROTEIN"/>
    <property type="match status" value="1"/>
</dbReference>
<evidence type="ECO:0000313" key="7">
    <source>
        <dbReference type="EMBL" id="PVY94565.1"/>
    </source>
</evidence>
<dbReference type="SUPFAM" id="SSF54211">
    <property type="entry name" value="Ribosomal protein S5 domain 2-like"/>
    <property type="match status" value="1"/>
</dbReference>
<dbReference type="GO" id="GO:0003746">
    <property type="term" value="F:translation elongation factor activity"/>
    <property type="evidence" value="ECO:0007669"/>
    <property type="project" value="UniProtKB-UniRule"/>
</dbReference>
<dbReference type="InterPro" id="IPR053905">
    <property type="entry name" value="EF-G-like_DII"/>
</dbReference>
<dbReference type="InterPro" id="IPR014721">
    <property type="entry name" value="Ribsml_uS5_D2-typ_fold_subgr"/>
</dbReference>
<dbReference type="Gene3D" id="3.30.230.10">
    <property type="match status" value="1"/>
</dbReference>
<dbReference type="InterPro" id="IPR035649">
    <property type="entry name" value="EFG_V"/>
</dbReference>
<dbReference type="CDD" id="cd16262">
    <property type="entry name" value="EFG_III"/>
    <property type="match status" value="1"/>
</dbReference>
<dbReference type="NCBIfam" id="TIGR00231">
    <property type="entry name" value="small_GTP"/>
    <property type="match status" value="1"/>
</dbReference>
<dbReference type="FunFam" id="3.30.230.10:FF:000003">
    <property type="entry name" value="Elongation factor G"/>
    <property type="match status" value="1"/>
</dbReference>
<dbReference type="InterPro" id="IPR000640">
    <property type="entry name" value="EFG_V-like"/>
</dbReference>
<dbReference type="Gene3D" id="3.30.70.870">
    <property type="entry name" value="Elongation Factor G (Translational Gtpase), domain 3"/>
    <property type="match status" value="1"/>
</dbReference>
<keyword evidence="7" id="KW-0648">Protein biosynthesis</keyword>
<keyword evidence="8" id="KW-1185">Reference proteome</keyword>
<dbReference type="PANTHER" id="PTHR43261">
    <property type="entry name" value="TRANSLATION ELONGATION FACTOR G-RELATED"/>
    <property type="match status" value="1"/>
</dbReference>
<keyword evidence="3" id="KW-0547">Nucleotide-binding</keyword>
<dbReference type="InterPro" id="IPR000795">
    <property type="entry name" value="T_Tr_GTP-bd_dom"/>
</dbReference>
<dbReference type="Pfam" id="PF22042">
    <property type="entry name" value="EF-G_D2"/>
    <property type="match status" value="1"/>
</dbReference>
<comment type="caution">
    <text evidence="7">The sequence shown here is derived from an EMBL/GenBank/DDBJ whole genome shotgun (WGS) entry which is preliminary data.</text>
</comment>
<keyword evidence="7" id="KW-0251">Elongation factor</keyword>
<comment type="similarity">
    <text evidence="1">Belongs to the TRAFAC class translation factor GTPase superfamily. Classic translation factor GTPase family. EF-G/EF-2 subfamily.</text>
</comment>
<dbReference type="InterPro" id="IPR005225">
    <property type="entry name" value="Small_GTP-bd"/>
</dbReference>
<dbReference type="RefSeq" id="WP_116480002.1">
    <property type="nucleotide sequence ID" value="NZ_CP096650.1"/>
</dbReference>
<dbReference type="InterPro" id="IPR027417">
    <property type="entry name" value="P-loop_NTPase"/>
</dbReference>
<dbReference type="SMART" id="SM00889">
    <property type="entry name" value="EFG_IV"/>
    <property type="match status" value="1"/>
</dbReference>